<accession>A0A3B0UB00</accession>
<dbReference type="AlphaFoldDB" id="A0A3B0UB00"/>
<organism evidence="1">
    <name type="scientific">hydrothermal vent metagenome</name>
    <dbReference type="NCBI Taxonomy" id="652676"/>
    <lineage>
        <taxon>unclassified sequences</taxon>
        <taxon>metagenomes</taxon>
        <taxon>ecological metagenomes</taxon>
    </lineage>
</organism>
<proteinExistence type="predicted"/>
<sequence>MTQLNLTPNYTLILLIAFVSFFNLQAQPEKVNYKKIEKSINNKSSLFYYPNLFSRFLANDTTLTITDYRYLYYGFSFQEEYNPYWRSSNIDELNKVYQKKSPSQKDYQRLIKLSDEILSKSPFNLDAILNNFTAYEELSEIEISKKWFYKYDMHKG</sequence>
<reference evidence="1" key="1">
    <citation type="submission" date="2018-06" db="EMBL/GenBank/DDBJ databases">
        <authorList>
            <person name="Zhirakovskaya E."/>
        </authorList>
    </citation>
    <scope>NUCLEOTIDE SEQUENCE</scope>
</reference>
<dbReference type="InterPro" id="IPR032578">
    <property type="entry name" value="DUF4919"/>
</dbReference>
<protein>
    <submittedName>
        <fullName evidence="1">Uncharacterized protein</fullName>
    </submittedName>
</protein>
<dbReference type="Pfam" id="PF16266">
    <property type="entry name" value="DUF4919"/>
    <property type="match status" value="1"/>
</dbReference>
<name>A0A3B0UB00_9ZZZZ</name>
<gene>
    <name evidence="1" type="ORF">MNBD_BACTEROID06-1704</name>
</gene>
<evidence type="ECO:0000313" key="1">
    <source>
        <dbReference type="EMBL" id="VAW27628.1"/>
    </source>
</evidence>
<dbReference type="EMBL" id="UOES01000273">
    <property type="protein sequence ID" value="VAW27628.1"/>
    <property type="molecule type" value="Genomic_DNA"/>
</dbReference>